<dbReference type="Gene3D" id="1.20.1050.90">
    <property type="entry name" value="RecF/RecN/SMC, N-terminal domain"/>
    <property type="match status" value="1"/>
</dbReference>
<keyword evidence="8 9" id="KW-0238">DNA-binding</keyword>
<keyword evidence="7 9" id="KW-0067">ATP-binding</keyword>
<sequence length="402" mass="43699">MTEADHPAPTAQDVAHPVDKVSVSSVSLSDFRNYTSLTLPLSGRHVVLTGANGSGKTNLLEAISFLSPGRGLRRVAYPEIAREGATGAWAVSVNLDTPYGDVKLGTGLQPGPDGTLQRRIRINGASAKSAESLSDHIAVLWLTPMMDSMFTGAASERRKWLDRMVLAIDKSHGTRVNAFEKAMRQRNRLLEDAPQEAVWLDGIEAQMAEYGSAIATARAEMVSLLNRSLAILHGEAGTSAFPNALLDLDGMLEKEAFVRPAVESEEHYRSVLVQMRRRDRAAGRTLEGPHRSDLIVRHAPKNMPASKCSTGEQKALLLGIVLAHAHLVSERRERTPLVLLDEVAAHLDESRRLGLFDLLDRLGCQAWVTGTDDAVFAPLQARAERFHVDNGMITAIASAEKG</sequence>
<dbReference type="GO" id="GO:0006260">
    <property type="term" value="P:DNA replication"/>
    <property type="evidence" value="ECO:0007669"/>
    <property type="project" value="UniProtKB-UniRule"/>
</dbReference>
<dbReference type="GO" id="GO:0000731">
    <property type="term" value="P:DNA synthesis involved in DNA repair"/>
    <property type="evidence" value="ECO:0007669"/>
    <property type="project" value="TreeGrafter"/>
</dbReference>
<dbReference type="InterPro" id="IPR001238">
    <property type="entry name" value="DNA-binding_RecF"/>
</dbReference>
<keyword evidence="5 9" id="KW-0235">DNA replication</keyword>
<dbReference type="PANTHER" id="PTHR32182:SF0">
    <property type="entry name" value="DNA REPLICATION AND REPAIR PROTEIN RECF"/>
    <property type="match status" value="1"/>
</dbReference>
<dbReference type="GO" id="GO:0009432">
    <property type="term" value="P:SOS response"/>
    <property type="evidence" value="ECO:0007669"/>
    <property type="project" value="UniProtKB-UniRule"/>
</dbReference>
<dbReference type="HAMAP" id="MF_00365">
    <property type="entry name" value="RecF"/>
    <property type="match status" value="1"/>
</dbReference>
<dbReference type="NCBIfam" id="TIGR00611">
    <property type="entry name" value="recf"/>
    <property type="match status" value="1"/>
</dbReference>
<feature type="binding site" evidence="9">
    <location>
        <begin position="50"/>
        <end position="57"/>
    </location>
    <ligand>
        <name>ATP</name>
        <dbReference type="ChEBI" id="CHEBI:30616"/>
    </ligand>
</feature>
<dbReference type="SUPFAM" id="SSF52540">
    <property type="entry name" value="P-loop containing nucleoside triphosphate hydrolases"/>
    <property type="match status" value="1"/>
</dbReference>
<evidence type="ECO:0000256" key="9">
    <source>
        <dbReference type="HAMAP-Rule" id="MF_00365"/>
    </source>
</evidence>
<dbReference type="Gene3D" id="3.40.50.300">
    <property type="entry name" value="P-loop containing nucleotide triphosphate hydrolases"/>
    <property type="match status" value="1"/>
</dbReference>
<accession>A0A2N5XNQ2</accession>
<evidence type="ECO:0000256" key="7">
    <source>
        <dbReference type="ARBA" id="ARBA00022840"/>
    </source>
</evidence>
<evidence type="ECO:0000256" key="5">
    <source>
        <dbReference type="ARBA" id="ARBA00022705"/>
    </source>
</evidence>
<evidence type="ECO:0000256" key="1">
    <source>
        <dbReference type="ARBA" id="ARBA00004496"/>
    </source>
</evidence>
<evidence type="ECO:0000256" key="2">
    <source>
        <dbReference type="ARBA" id="ARBA00008016"/>
    </source>
</evidence>
<keyword evidence="4 9" id="KW-0963">Cytoplasm</keyword>
<comment type="caution">
    <text evidence="12">The sequence shown here is derived from an EMBL/GenBank/DDBJ whole genome shotgun (WGS) entry which is preliminary data.</text>
</comment>
<comment type="function">
    <text evidence="9 10">The RecF protein is involved in DNA metabolism; it is required for DNA replication and normal SOS inducibility. RecF binds preferentially to single-stranded, linear DNA. It also seems to bind ATP.</text>
</comment>
<evidence type="ECO:0000256" key="6">
    <source>
        <dbReference type="ARBA" id="ARBA00022741"/>
    </source>
</evidence>
<dbReference type="Pfam" id="PF02463">
    <property type="entry name" value="SMC_N"/>
    <property type="match status" value="1"/>
</dbReference>
<dbReference type="GO" id="GO:0006302">
    <property type="term" value="P:double-strand break repair"/>
    <property type="evidence" value="ECO:0007669"/>
    <property type="project" value="TreeGrafter"/>
</dbReference>
<dbReference type="GO" id="GO:0003697">
    <property type="term" value="F:single-stranded DNA binding"/>
    <property type="evidence" value="ECO:0007669"/>
    <property type="project" value="UniProtKB-UniRule"/>
</dbReference>
<dbReference type="AlphaFoldDB" id="A0A2N5XNQ2"/>
<evidence type="ECO:0000259" key="11">
    <source>
        <dbReference type="Pfam" id="PF02463"/>
    </source>
</evidence>
<organism evidence="12 13">
    <name type="scientific">Cohaesibacter celericrescens</name>
    <dbReference type="NCBI Taxonomy" id="2067669"/>
    <lineage>
        <taxon>Bacteria</taxon>
        <taxon>Pseudomonadati</taxon>
        <taxon>Pseudomonadota</taxon>
        <taxon>Alphaproteobacteria</taxon>
        <taxon>Hyphomicrobiales</taxon>
        <taxon>Cohaesibacteraceae</taxon>
    </lineage>
</organism>
<dbReference type="InterPro" id="IPR003395">
    <property type="entry name" value="RecF/RecN/SMC_N"/>
</dbReference>
<dbReference type="GO" id="GO:0005737">
    <property type="term" value="C:cytoplasm"/>
    <property type="evidence" value="ECO:0007669"/>
    <property type="project" value="UniProtKB-SubCell"/>
</dbReference>
<dbReference type="InterPro" id="IPR027417">
    <property type="entry name" value="P-loop_NTPase"/>
</dbReference>
<comment type="similarity">
    <text evidence="2 9 10">Belongs to the RecF family.</text>
</comment>
<dbReference type="InterPro" id="IPR042174">
    <property type="entry name" value="RecF_2"/>
</dbReference>
<dbReference type="PROSITE" id="PS00618">
    <property type="entry name" value="RECF_2"/>
    <property type="match status" value="1"/>
</dbReference>
<dbReference type="Proteomes" id="UP000234881">
    <property type="component" value="Unassembled WGS sequence"/>
</dbReference>
<dbReference type="OrthoDB" id="9803889at2"/>
<keyword evidence="6 9" id="KW-0547">Nucleotide-binding</keyword>
<dbReference type="PANTHER" id="PTHR32182">
    <property type="entry name" value="DNA REPLICATION AND REPAIR PROTEIN RECF"/>
    <property type="match status" value="1"/>
</dbReference>
<keyword evidence="9 10" id="KW-0234">DNA repair</keyword>
<evidence type="ECO:0000313" key="13">
    <source>
        <dbReference type="Proteomes" id="UP000234881"/>
    </source>
</evidence>
<keyword evidence="9 10" id="KW-0742">SOS response</keyword>
<evidence type="ECO:0000256" key="4">
    <source>
        <dbReference type="ARBA" id="ARBA00022490"/>
    </source>
</evidence>
<gene>
    <name evidence="9" type="primary">recF</name>
    <name evidence="12" type="ORF">C0081_14635</name>
</gene>
<feature type="domain" description="RecF/RecN/SMC N-terminal" evidence="11">
    <location>
        <begin position="23"/>
        <end position="392"/>
    </location>
</feature>
<name>A0A2N5XNQ2_9HYPH</name>
<keyword evidence="13" id="KW-1185">Reference proteome</keyword>
<dbReference type="InterPro" id="IPR018078">
    <property type="entry name" value="DNA-binding_RecF_CS"/>
</dbReference>
<evidence type="ECO:0000256" key="8">
    <source>
        <dbReference type="ARBA" id="ARBA00023125"/>
    </source>
</evidence>
<proteinExistence type="inferred from homology"/>
<comment type="subcellular location">
    <subcellularLocation>
        <location evidence="1 9 10">Cytoplasm</location>
    </subcellularLocation>
</comment>
<evidence type="ECO:0000313" key="12">
    <source>
        <dbReference type="EMBL" id="PLW76149.1"/>
    </source>
</evidence>
<dbReference type="EMBL" id="PKUQ01000031">
    <property type="protein sequence ID" value="PLW76149.1"/>
    <property type="molecule type" value="Genomic_DNA"/>
</dbReference>
<dbReference type="RefSeq" id="WP_101534583.1">
    <property type="nucleotide sequence ID" value="NZ_JBFHIU010000101.1"/>
</dbReference>
<protein>
    <recommendedName>
        <fullName evidence="3 9">DNA replication and repair protein RecF</fullName>
    </recommendedName>
</protein>
<reference evidence="12 13" key="1">
    <citation type="submission" date="2018-01" db="EMBL/GenBank/DDBJ databases">
        <title>The draft genome sequence of Cohaesibacter sp. H1304.</title>
        <authorList>
            <person name="Wang N.-N."/>
            <person name="Du Z.-J."/>
        </authorList>
    </citation>
    <scope>NUCLEOTIDE SEQUENCE [LARGE SCALE GENOMIC DNA]</scope>
    <source>
        <strain evidence="12 13">H1304</strain>
    </source>
</reference>
<keyword evidence="9 10" id="KW-0227">DNA damage</keyword>
<evidence type="ECO:0000256" key="10">
    <source>
        <dbReference type="RuleBase" id="RU000578"/>
    </source>
</evidence>
<dbReference type="GO" id="GO:0005524">
    <property type="term" value="F:ATP binding"/>
    <property type="evidence" value="ECO:0007669"/>
    <property type="project" value="UniProtKB-UniRule"/>
</dbReference>
<evidence type="ECO:0000256" key="3">
    <source>
        <dbReference type="ARBA" id="ARBA00020170"/>
    </source>
</evidence>